<proteinExistence type="predicted"/>
<dbReference type="OrthoDB" id="8192570at2759"/>
<name>A0A4Y2TJI0_ARAVE</name>
<evidence type="ECO:0000313" key="2">
    <source>
        <dbReference type="Proteomes" id="UP000499080"/>
    </source>
</evidence>
<dbReference type="Proteomes" id="UP000499080">
    <property type="component" value="Unassembled WGS sequence"/>
</dbReference>
<organism evidence="1 2">
    <name type="scientific">Araneus ventricosus</name>
    <name type="common">Orbweaver spider</name>
    <name type="synonym">Epeira ventricosa</name>
    <dbReference type="NCBI Taxonomy" id="182803"/>
    <lineage>
        <taxon>Eukaryota</taxon>
        <taxon>Metazoa</taxon>
        <taxon>Ecdysozoa</taxon>
        <taxon>Arthropoda</taxon>
        <taxon>Chelicerata</taxon>
        <taxon>Arachnida</taxon>
        <taxon>Araneae</taxon>
        <taxon>Araneomorphae</taxon>
        <taxon>Entelegynae</taxon>
        <taxon>Araneoidea</taxon>
        <taxon>Araneidae</taxon>
        <taxon>Araneus</taxon>
    </lineage>
</organism>
<accession>A0A4Y2TJI0</accession>
<comment type="caution">
    <text evidence="1">The sequence shown here is derived from an EMBL/GenBank/DDBJ whole genome shotgun (WGS) entry which is preliminary data.</text>
</comment>
<evidence type="ECO:0000313" key="1">
    <source>
        <dbReference type="EMBL" id="GBO00718.1"/>
    </source>
</evidence>
<protein>
    <submittedName>
        <fullName evidence="1">Uncharacterized protein</fullName>
    </submittedName>
</protein>
<gene>
    <name evidence="1" type="ORF">AVEN_25841_1</name>
</gene>
<reference evidence="1 2" key="1">
    <citation type="journal article" date="2019" name="Sci. Rep.">
        <title>Orb-weaving spider Araneus ventricosus genome elucidates the spidroin gene catalogue.</title>
        <authorList>
            <person name="Kono N."/>
            <person name="Nakamura H."/>
            <person name="Ohtoshi R."/>
            <person name="Moran D.A.P."/>
            <person name="Shinohara A."/>
            <person name="Yoshida Y."/>
            <person name="Fujiwara M."/>
            <person name="Mori M."/>
            <person name="Tomita M."/>
            <person name="Arakawa K."/>
        </authorList>
    </citation>
    <scope>NUCLEOTIDE SEQUENCE [LARGE SCALE GENOMIC DNA]</scope>
</reference>
<dbReference type="AlphaFoldDB" id="A0A4Y2TJI0"/>
<keyword evidence="2" id="KW-1185">Reference proteome</keyword>
<dbReference type="EMBL" id="BGPR01029124">
    <property type="protein sequence ID" value="GBO00718.1"/>
    <property type="molecule type" value="Genomic_DNA"/>
</dbReference>
<sequence>MWNASRFCVSSLRRGHANLLCIVPILRIQEKSVVIDKEFNLELLNLHVFRPPETEEINFGFMSAHLSVCDTIPQNRNGVSKIKFSIWSFYKNCTFVTNFGRNPSNGNLSACPSMRMWT</sequence>